<dbReference type="Proteomes" id="UP000256794">
    <property type="component" value="Unassembled WGS sequence"/>
</dbReference>
<keyword evidence="1" id="KW-0472">Membrane</keyword>
<dbReference type="PANTHER" id="PTHR33741:SF5">
    <property type="entry name" value="TRANSMEMBRANE PROTEIN DDB_G0269096-RELATED"/>
    <property type="match status" value="1"/>
</dbReference>
<feature type="domain" description="HPP transmembrane region" evidence="2">
    <location>
        <begin position="49"/>
        <end position="107"/>
    </location>
</feature>
<protein>
    <submittedName>
        <fullName evidence="3">HPP family protein</fullName>
    </submittedName>
</protein>
<name>A0AAQ0HED5_PARVE</name>
<keyword evidence="1" id="KW-1133">Transmembrane helix</keyword>
<evidence type="ECO:0000256" key="1">
    <source>
        <dbReference type="SAM" id="Phobius"/>
    </source>
</evidence>
<dbReference type="InterPro" id="IPR007065">
    <property type="entry name" value="HPP"/>
</dbReference>
<evidence type="ECO:0000313" key="3">
    <source>
        <dbReference type="EMBL" id="REG35254.1"/>
    </source>
</evidence>
<dbReference type="Pfam" id="PF04982">
    <property type="entry name" value="TM_HPP"/>
    <property type="match status" value="1"/>
</dbReference>
<dbReference type="EMBL" id="QUMX01000036">
    <property type="protein sequence ID" value="REG35254.1"/>
    <property type="molecule type" value="Genomic_DNA"/>
</dbReference>
<feature type="transmembrane region" description="Helical" evidence="1">
    <location>
        <begin position="67"/>
        <end position="97"/>
    </location>
</feature>
<sequence length="108" mass="11276">MPPGGIIEAVYGSLKNSDLRLHATGCRLGPVHKTPRATPEASREGSPDIAVMQLTRTVHPPAGGDPLVVILAGAGWSFLAVPILAGTVTLVAVALVYHRLFSKRAYPG</sequence>
<dbReference type="PANTHER" id="PTHR33741">
    <property type="entry name" value="TRANSMEMBRANE PROTEIN DDB_G0269096-RELATED"/>
    <property type="match status" value="1"/>
</dbReference>
<dbReference type="InterPro" id="IPR058581">
    <property type="entry name" value="TM_HPP"/>
</dbReference>
<proteinExistence type="predicted"/>
<comment type="caution">
    <text evidence="3">The sequence shown here is derived from an EMBL/GenBank/DDBJ whole genome shotgun (WGS) entry which is preliminary data.</text>
</comment>
<dbReference type="AlphaFoldDB" id="A0AAQ0HED5"/>
<keyword evidence="4" id="KW-1185">Reference proteome</keyword>
<organism evidence="3 4">
    <name type="scientific">Paracoccus versutus</name>
    <name type="common">Thiobacillus versutus</name>
    <dbReference type="NCBI Taxonomy" id="34007"/>
    <lineage>
        <taxon>Bacteria</taxon>
        <taxon>Pseudomonadati</taxon>
        <taxon>Pseudomonadota</taxon>
        <taxon>Alphaproteobacteria</taxon>
        <taxon>Rhodobacterales</taxon>
        <taxon>Paracoccaceae</taxon>
        <taxon>Paracoccus</taxon>
    </lineage>
</organism>
<evidence type="ECO:0000313" key="4">
    <source>
        <dbReference type="Proteomes" id="UP000256794"/>
    </source>
</evidence>
<gene>
    <name evidence="3" type="ORF">ATH84_103615</name>
</gene>
<keyword evidence="1" id="KW-0812">Transmembrane</keyword>
<reference evidence="3 4" key="1">
    <citation type="submission" date="2018-08" db="EMBL/GenBank/DDBJ databases">
        <title>Genomic Encyclopedia of Archaeal and Bacterial Type Strains, Phase II (KMG-II): from individual species to whole genera.</title>
        <authorList>
            <person name="Goeker M."/>
        </authorList>
    </citation>
    <scope>NUCLEOTIDE SEQUENCE [LARGE SCALE GENOMIC DNA]</scope>
    <source>
        <strain evidence="3 4">DSM 582</strain>
    </source>
</reference>
<accession>A0AAQ0HED5</accession>
<evidence type="ECO:0000259" key="2">
    <source>
        <dbReference type="Pfam" id="PF04982"/>
    </source>
</evidence>